<dbReference type="EMBL" id="UGYW01000002">
    <property type="protein sequence ID" value="SUJ01040.1"/>
    <property type="molecule type" value="Genomic_DNA"/>
</dbReference>
<dbReference type="InterPro" id="IPR032387">
    <property type="entry name" value="ACAS_N"/>
</dbReference>
<dbReference type="InterPro" id="IPR000873">
    <property type="entry name" value="AMP-dep_synth/lig_dom"/>
</dbReference>
<dbReference type="InterPro" id="IPR005914">
    <property type="entry name" value="Acac_CoA_synth"/>
</dbReference>
<dbReference type="NCBIfam" id="NF002937">
    <property type="entry name" value="PRK03584.1"/>
    <property type="match status" value="1"/>
</dbReference>
<dbReference type="GO" id="GO:0006629">
    <property type="term" value="P:lipid metabolic process"/>
    <property type="evidence" value="ECO:0007669"/>
    <property type="project" value="InterPro"/>
</dbReference>
<dbReference type="PANTHER" id="PTHR42921:SF1">
    <property type="entry name" value="ACETOACETYL-COA SYNTHETASE"/>
    <property type="match status" value="1"/>
</dbReference>
<dbReference type="PROSITE" id="PS00455">
    <property type="entry name" value="AMP_BINDING"/>
    <property type="match status" value="1"/>
</dbReference>
<accession>A0A380BH82</accession>
<evidence type="ECO:0000256" key="3">
    <source>
        <dbReference type="ARBA" id="ARBA00022741"/>
    </source>
</evidence>
<feature type="domain" description="AMP-dependent synthetase/ligase" evidence="5">
    <location>
        <begin position="99"/>
        <end position="454"/>
    </location>
</feature>
<gene>
    <name evidence="7" type="primary">acsA_2</name>
    <name evidence="7" type="ORF">NCTC11388_00641</name>
</gene>
<reference evidence="7 8" key="1">
    <citation type="submission" date="2018-06" db="EMBL/GenBank/DDBJ databases">
        <authorList>
            <consortium name="Pathogen Informatics"/>
            <person name="Doyle S."/>
        </authorList>
    </citation>
    <scope>NUCLEOTIDE SEQUENCE [LARGE SCALE GENOMIC DNA]</scope>
    <source>
        <strain evidence="7 8">NCTC11388</strain>
    </source>
</reference>
<keyword evidence="4" id="KW-0067">ATP-binding</keyword>
<keyword evidence="2 7" id="KW-0436">Ligase</keyword>
<evidence type="ECO:0000259" key="5">
    <source>
        <dbReference type="Pfam" id="PF00501"/>
    </source>
</evidence>
<dbReference type="EC" id="6.2.1.1" evidence="7"/>
<name>A0A380BH82_SPHSI</name>
<keyword evidence="3" id="KW-0547">Nucleotide-binding</keyword>
<dbReference type="AlphaFoldDB" id="A0A380BH82"/>
<proteinExistence type="inferred from homology"/>
<dbReference type="Gene3D" id="3.40.50.12780">
    <property type="entry name" value="N-terminal domain of ligase-like"/>
    <property type="match status" value="1"/>
</dbReference>
<dbReference type="InterPro" id="IPR020845">
    <property type="entry name" value="AMP-binding_CS"/>
</dbReference>
<evidence type="ECO:0000313" key="7">
    <source>
        <dbReference type="EMBL" id="SUJ01040.1"/>
    </source>
</evidence>
<dbReference type="PANTHER" id="PTHR42921">
    <property type="entry name" value="ACETOACETYL-COA SYNTHETASE"/>
    <property type="match status" value="1"/>
</dbReference>
<evidence type="ECO:0000259" key="6">
    <source>
        <dbReference type="Pfam" id="PF16177"/>
    </source>
</evidence>
<protein>
    <submittedName>
        <fullName evidence="7">Acetyl-coenzyme A synthetase</fullName>
        <ecNumber evidence="7">6.2.1.1</ecNumber>
    </submittedName>
</protein>
<dbReference type="NCBIfam" id="TIGR01217">
    <property type="entry name" value="ac_ac_CoA_syn"/>
    <property type="match status" value="1"/>
</dbReference>
<dbReference type="SUPFAM" id="SSF56801">
    <property type="entry name" value="Acetyl-CoA synthetase-like"/>
    <property type="match status" value="1"/>
</dbReference>
<evidence type="ECO:0000256" key="1">
    <source>
        <dbReference type="ARBA" id="ARBA00006432"/>
    </source>
</evidence>
<dbReference type="Pfam" id="PF16177">
    <property type="entry name" value="ACAS_N"/>
    <property type="match status" value="1"/>
</dbReference>
<comment type="similarity">
    <text evidence="1">Belongs to the ATP-dependent AMP-binding enzyme family.</text>
</comment>
<evidence type="ECO:0000256" key="2">
    <source>
        <dbReference type="ARBA" id="ARBA00022598"/>
    </source>
</evidence>
<dbReference type="InterPro" id="IPR042099">
    <property type="entry name" value="ANL_N_sf"/>
</dbReference>
<dbReference type="Proteomes" id="UP000254893">
    <property type="component" value="Unassembled WGS sequence"/>
</dbReference>
<evidence type="ECO:0000256" key="4">
    <source>
        <dbReference type="ARBA" id="ARBA00022840"/>
    </source>
</evidence>
<dbReference type="GO" id="GO:0003987">
    <property type="term" value="F:acetate-CoA ligase activity"/>
    <property type="evidence" value="ECO:0007669"/>
    <property type="project" value="UniProtKB-EC"/>
</dbReference>
<dbReference type="Pfam" id="PF00501">
    <property type="entry name" value="AMP-binding"/>
    <property type="match status" value="1"/>
</dbReference>
<dbReference type="InterPro" id="IPR045851">
    <property type="entry name" value="AMP-bd_C_sf"/>
</dbReference>
<dbReference type="RefSeq" id="WP_115169072.1">
    <property type="nucleotide sequence ID" value="NZ_UGYW01000002.1"/>
</dbReference>
<dbReference type="GO" id="GO:0030729">
    <property type="term" value="F:acetoacetate-CoA ligase activity"/>
    <property type="evidence" value="ECO:0007669"/>
    <property type="project" value="InterPro"/>
</dbReference>
<sequence>MSELIWTPSADYQKNSALFDFKTFVEERYQLSFKDYEALWKWSVSVPEDFWSSVFQYFDLKSHSPFDAVIKYSKQGFIGTEWFRGATLNYAEHVFRKETDKRPAILYQAEQTPAKEVSWSQLKDKVRAIQQFLIGKGIKEGDRVAGILNNTTETIAIFLAVNAIGAIWSCCSTDFGSASIVERFTLIEPKILFADSGYDYNGKKYDKQETAVTIKEQIPSITDLVMVNGADWDVIMREADHTRPLTFQAVPFDHPIWILYSSGTTGKPKAITHSSGGNLIEHYKALALHQNVQEGDRFMWYTTTGWMMWNYAVSSLLVGATLCIYDGSPVFPERKSIWNFIADQRVDHLGAGAAYFTSCQDMSLSELNIKLKTIGSTGSPLPPDTFKWLQGQLEDVQIVSLSGGTDVCSAFLSGSTLLPVFAGEIQCRTLGSKIEAYNEDGVAVYDEVGELVIELPMPSMPLYFWKDKDNAKYLESYFDKYPGVWCHGDWIKITRNNNGIIMYGRSDATLNRGGVRIGTAEVYNVLNTFEQVEDSLVICIDLENGDSVMPLYIKMRSGIKLTDELRTEIKKQLRNTYSPRHVPDEILAVPDIPYTMSGKKLEIPVKKLMMGVPVERAVSLDVVKNPDSLNYWIDLHKKG</sequence>
<evidence type="ECO:0000313" key="8">
    <source>
        <dbReference type="Proteomes" id="UP000254893"/>
    </source>
</evidence>
<organism evidence="7 8">
    <name type="scientific">Sphingobacterium spiritivorum</name>
    <name type="common">Flavobacterium spiritivorum</name>
    <dbReference type="NCBI Taxonomy" id="258"/>
    <lineage>
        <taxon>Bacteria</taxon>
        <taxon>Pseudomonadati</taxon>
        <taxon>Bacteroidota</taxon>
        <taxon>Sphingobacteriia</taxon>
        <taxon>Sphingobacteriales</taxon>
        <taxon>Sphingobacteriaceae</taxon>
        <taxon>Sphingobacterium</taxon>
    </lineage>
</organism>
<dbReference type="Gene3D" id="3.30.300.30">
    <property type="match status" value="1"/>
</dbReference>
<feature type="domain" description="Acetyl-coenzyme A synthetase N-terminal" evidence="6">
    <location>
        <begin position="36"/>
        <end position="93"/>
    </location>
</feature>
<dbReference type="GO" id="GO:0005524">
    <property type="term" value="F:ATP binding"/>
    <property type="evidence" value="ECO:0007669"/>
    <property type="project" value="UniProtKB-KW"/>
</dbReference>